<evidence type="ECO:0000313" key="1">
    <source>
        <dbReference type="EMBL" id="MEE6309183.1"/>
    </source>
</evidence>
<proteinExistence type="predicted"/>
<sequence length="93" mass="10265">MLRIVGTHLDRLAELDQEQLDQIRLHAGAVRQADLNLSVVVYPCPHGVDRLTRMLVRPIVGALGAVGPKDPDQADRLTGPAPPEIARLFERRV</sequence>
<reference evidence="1 2" key="1">
    <citation type="submission" date="2024-01" db="EMBL/GenBank/DDBJ databases">
        <title>Genome insights into Plantactinospora veratri sp. nov.</title>
        <authorList>
            <person name="Wang L."/>
        </authorList>
    </citation>
    <scope>NUCLEOTIDE SEQUENCE [LARGE SCALE GENOMIC DNA]</scope>
    <source>
        <strain evidence="1 2">NEAU-FHS4</strain>
    </source>
</reference>
<gene>
    <name evidence="1" type="ORF">V1634_20300</name>
</gene>
<dbReference type="Proteomes" id="UP001339911">
    <property type="component" value="Unassembled WGS sequence"/>
</dbReference>
<keyword evidence="2" id="KW-1185">Reference proteome</keyword>
<dbReference type="EMBL" id="JAZGQL010000015">
    <property type="protein sequence ID" value="MEE6309183.1"/>
    <property type="molecule type" value="Genomic_DNA"/>
</dbReference>
<name>A0ABU7SGU9_9ACTN</name>
<dbReference type="RefSeq" id="WP_331209469.1">
    <property type="nucleotide sequence ID" value="NZ_JAZGQL010000015.1"/>
</dbReference>
<protein>
    <submittedName>
        <fullName evidence="1">Uncharacterized protein</fullName>
    </submittedName>
</protein>
<organism evidence="1 2">
    <name type="scientific">Plantactinospora veratri</name>
    <dbReference type="NCBI Taxonomy" id="1436122"/>
    <lineage>
        <taxon>Bacteria</taxon>
        <taxon>Bacillati</taxon>
        <taxon>Actinomycetota</taxon>
        <taxon>Actinomycetes</taxon>
        <taxon>Micromonosporales</taxon>
        <taxon>Micromonosporaceae</taxon>
        <taxon>Plantactinospora</taxon>
    </lineage>
</organism>
<comment type="caution">
    <text evidence="1">The sequence shown here is derived from an EMBL/GenBank/DDBJ whole genome shotgun (WGS) entry which is preliminary data.</text>
</comment>
<accession>A0ABU7SGU9</accession>
<evidence type="ECO:0000313" key="2">
    <source>
        <dbReference type="Proteomes" id="UP001339911"/>
    </source>
</evidence>